<gene>
    <name evidence="2" type="ORF">GCM10007420_23140</name>
</gene>
<sequence>MMTLVLAMLSGAVAASDTCPAFSLDELQPELGEVFVYDTWLDGVRQPARLKFEVRQSQPGEIRADLSVLAAGEWTPGFPRRLVAGLVMHDEAKFGSSTEQNVRIAPVDSETLSRDLFEGDEIRIAVAETAIQPSGETVRHSGDYVIRHAGCGHLLHEGTLVQTRQISVRSFQFRRRPGEPWQLGEGTWVYDIPVGATFWYSQSREGVSPMEQGTLREGYTVP</sequence>
<protein>
    <submittedName>
        <fullName evidence="2">Uncharacterized protein</fullName>
    </submittedName>
</protein>
<dbReference type="Proteomes" id="UP000648722">
    <property type="component" value="Unassembled WGS sequence"/>
</dbReference>
<dbReference type="RefSeq" id="WP_188452746.1">
    <property type="nucleotide sequence ID" value="NZ_BMFS01000011.1"/>
</dbReference>
<reference evidence="3" key="1">
    <citation type="journal article" date="2019" name="Int. J. Syst. Evol. Microbiol.">
        <title>The Global Catalogue of Microorganisms (GCM) 10K type strain sequencing project: providing services to taxonomists for standard genome sequencing and annotation.</title>
        <authorList>
            <consortium name="The Broad Institute Genomics Platform"/>
            <consortium name="The Broad Institute Genome Sequencing Center for Infectious Disease"/>
            <person name="Wu L."/>
            <person name="Ma J."/>
        </authorList>
    </citation>
    <scope>NUCLEOTIDE SEQUENCE [LARGE SCALE GENOMIC DNA]</scope>
    <source>
        <strain evidence="3">CGMCC 1.12766</strain>
    </source>
</reference>
<dbReference type="EMBL" id="BMFS01000011">
    <property type="protein sequence ID" value="GGH06057.1"/>
    <property type="molecule type" value="Genomic_DNA"/>
</dbReference>
<feature type="signal peptide" evidence="1">
    <location>
        <begin position="1"/>
        <end position="15"/>
    </location>
</feature>
<organism evidence="2 3">
    <name type="scientific">Glycocaulis albus</name>
    <dbReference type="NCBI Taxonomy" id="1382801"/>
    <lineage>
        <taxon>Bacteria</taxon>
        <taxon>Pseudomonadati</taxon>
        <taxon>Pseudomonadota</taxon>
        <taxon>Alphaproteobacteria</taxon>
        <taxon>Maricaulales</taxon>
        <taxon>Maricaulaceae</taxon>
        <taxon>Glycocaulis</taxon>
    </lineage>
</organism>
<evidence type="ECO:0000256" key="1">
    <source>
        <dbReference type="SAM" id="SignalP"/>
    </source>
</evidence>
<accession>A0ABQ1XXT9</accession>
<feature type="chain" id="PRO_5045951792" evidence="1">
    <location>
        <begin position="16"/>
        <end position="222"/>
    </location>
</feature>
<name>A0ABQ1XXT9_9PROT</name>
<evidence type="ECO:0000313" key="2">
    <source>
        <dbReference type="EMBL" id="GGH06057.1"/>
    </source>
</evidence>
<keyword evidence="3" id="KW-1185">Reference proteome</keyword>
<proteinExistence type="predicted"/>
<keyword evidence="1" id="KW-0732">Signal</keyword>
<comment type="caution">
    <text evidence="2">The sequence shown here is derived from an EMBL/GenBank/DDBJ whole genome shotgun (WGS) entry which is preliminary data.</text>
</comment>
<evidence type="ECO:0000313" key="3">
    <source>
        <dbReference type="Proteomes" id="UP000648722"/>
    </source>
</evidence>